<dbReference type="Gene3D" id="3.40.50.1000">
    <property type="entry name" value="HAD superfamily/HAD-like"/>
    <property type="match status" value="1"/>
</dbReference>
<dbReference type="NCBIfam" id="TIGR00369">
    <property type="entry name" value="unchar_dom_1"/>
    <property type="match status" value="1"/>
</dbReference>
<comment type="similarity">
    <text evidence="9">Belongs to the 4-hydroxybenzoyl-CoA thioesterase family. DHNA-CoA hydrolase subfamily.</text>
</comment>
<evidence type="ECO:0000256" key="3">
    <source>
        <dbReference type="ARBA" id="ARBA00022723"/>
    </source>
</evidence>
<evidence type="ECO:0000256" key="5">
    <source>
        <dbReference type="ARBA" id="ARBA00022842"/>
    </source>
</evidence>
<evidence type="ECO:0000313" key="13">
    <source>
        <dbReference type="Proteomes" id="UP000836841"/>
    </source>
</evidence>
<evidence type="ECO:0000256" key="1">
    <source>
        <dbReference type="ARBA" id="ARBA00004275"/>
    </source>
</evidence>
<dbReference type="SUPFAM" id="SSF54637">
    <property type="entry name" value="Thioesterase/thiol ester dehydrase-isomerase"/>
    <property type="match status" value="1"/>
</dbReference>
<evidence type="ECO:0000256" key="7">
    <source>
        <dbReference type="ARBA" id="ARBA00060572"/>
    </source>
</evidence>
<dbReference type="PANTHER" id="PTHR12103:SF22">
    <property type="entry name" value="HAD-SUPERFAMILY HYDROLASE, SUBFAMILY IG, 5'-NUCLEOTIDASE"/>
    <property type="match status" value="1"/>
</dbReference>
<dbReference type="GO" id="GO:0005777">
    <property type="term" value="C:peroxisome"/>
    <property type="evidence" value="ECO:0007669"/>
    <property type="project" value="UniProtKB-SubCell"/>
</dbReference>
<comment type="similarity">
    <text evidence="2">Belongs to the 5'(3')-deoxyribonucleotidase family.</text>
</comment>
<dbReference type="PANTHER" id="PTHR12103">
    <property type="entry name" value="5'-NUCLEOTIDASE DOMAIN-CONTAINING"/>
    <property type="match status" value="1"/>
</dbReference>
<accession>A0AAU9RLA3</accession>
<feature type="domain" description="Thioesterase" evidence="11">
    <location>
        <begin position="145"/>
        <end position="218"/>
    </location>
</feature>
<dbReference type="SUPFAM" id="SSF56784">
    <property type="entry name" value="HAD-like"/>
    <property type="match status" value="1"/>
</dbReference>
<evidence type="ECO:0000256" key="6">
    <source>
        <dbReference type="ARBA" id="ARBA00023140"/>
    </source>
</evidence>
<dbReference type="InterPro" id="IPR008380">
    <property type="entry name" value="HAD-SF_hydro_IG_5-nucl"/>
</dbReference>
<keyword evidence="4" id="KW-0378">Hydrolase</keyword>
<evidence type="ECO:0000256" key="10">
    <source>
        <dbReference type="ARBA" id="ARBA00066058"/>
    </source>
</evidence>
<protein>
    <recommendedName>
        <fullName evidence="11">Thioesterase domain-containing protein</fullName>
    </recommendedName>
</protein>
<dbReference type="GO" id="GO:0008253">
    <property type="term" value="F:5'-nucleotidase activity"/>
    <property type="evidence" value="ECO:0007669"/>
    <property type="project" value="TreeGrafter"/>
</dbReference>
<dbReference type="InterPro" id="IPR036412">
    <property type="entry name" value="HAD-like_sf"/>
</dbReference>
<dbReference type="CDD" id="cd03443">
    <property type="entry name" value="PaaI_thioesterase"/>
    <property type="match status" value="1"/>
</dbReference>
<dbReference type="GO" id="GO:0042372">
    <property type="term" value="P:phylloquinone biosynthetic process"/>
    <property type="evidence" value="ECO:0007669"/>
    <property type="project" value="UniProtKB-ARBA"/>
</dbReference>
<dbReference type="NCBIfam" id="TIGR02244">
    <property type="entry name" value="HAD-IG-Ncltidse"/>
    <property type="match status" value="1"/>
</dbReference>
<evidence type="ECO:0000256" key="8">
    <source>
        <dbReference type="ARBA" id="ARBA00060586"/>
    </source>
</evidence>
<comment type="subcellular location">
    <subcellularLocation>
        <location evidence="1">Peroxisome</location>
    </subcellularLocation>
</comment>
<comment type="pathway">
    <text evidence="7">Cofactor biosynthesis; phylloquinone biosynthesis.</text>
</comment>
<dbReference type="InterPro" id="IPR003736">
    <property type="entry name" value="PAAI_dom"/>
</dbReference>
<feature type="non-terminal residue" evidence="12">
    <location>
        <position position="1"/>
    </location>
</feature>
<dbReference type="FunFam" id="3.40.50.1000:FF:000076">
    <property type="entry name" value="Haloacid dehalogenase hydrolase"/>
    <property type="match status" value="1"/>
</dbReference>
<dbReference type="AlphaFoldDB" id="A0AAU9RLA3"/>
<comment type="pathway">
    <text evidence="8">Quinol/quinone metabolism; 1,4-dihydroxy-2-naphthoate biosynthesis; 1,4-dihydroxy-2-naphthoate from chorismate: step 7/7.</text>
</comment>
<gene>
    <name evidence="12" type="ORF">TAV2_LOCUS5779</name>
</gene>
<keyword evidence="13" id="KW-1185">Reference proteome</keyword>
<evidence type="ECO:0000313" key="12">
    <source>
        <dbReference type="EMBL" id="CAH2044687.1"/>
    </source>
</evidence>
<dbReference type="FunFam" id="3.10.129.10:FF:000048">
    <property type="entry name" value="14-dihydroxy-2-naphthoyl-CoA thioesterase 1"/>
    <property type="match status" value="1"/>
</dbReference>
<dbReference type="InterPro" id="IPR006683">
    <property type="entry name" value="Thioestr_dom"/>
</dbReference>
<dbReference type="Gene3D" id="3.10.129.10">
    <property type="entry name" value="Hotdog Thioesterase"/>
    <property type="match status" value="1"/>
</dbReference>
<name>A0AAU9RLA3_THLAR</name>
<dbReference type="InterPro" id="IPR029069">
    <property type="entry name" value="HotDog_dom_sf"/>
</dbReference>
<evidence type="ECO:0000256" key="2">
    <source>
        <dbReference type="ARBA" id="ARBA00009589"/>
    </source>
</evidence>
<keyword evidence="5" id="KW-0460">Magnesium</keyword>
<keyword evidence="3" id="KW-0479">Metal-binding</keyword>
<evidence type="ECO:0000259" key="11">
    <source>
        <dbReference type="Pfam" id="PF03061"/>
    </source>
</evidence>
<keyword evidence="6" id="KW-0576">Peroxisome</keyword>
<dbReference type="Pfam" id="PF03061">
    <property type="entry name" value="4HBT"/>
    <property type="match status" value="1"/>
</dbReference>
<comment type="subunit">
    <text evidence="10">Homotetramers.</text>
</comment>
<dbReference type="Pfam" id="PF05761">
    <property type="entry name" value="5_nucleotid"/>
    <property type="match status" value="1"/>
</dbReference>
<dbReference type="InterPro" id="IPR023214">
    <property type="entry name" value="HAD_sf"/>
</dbReference>
<dbReference type="EMBL" id="OU466858">
    <property type="protein sequence ID" value="CAH2044687.1"/>
    <property type="molecule type" value="Genomic_DNA"/>
</dbReference>
<reference evidence="12 13" key="1">
    <citation type="submission" date="2022-03" db="EMBL/GenBank/DDBJ databases">
        <authorList>
            <person name="Nunn A."/>
            <person name="Chopra R."/>
            <person name="Nunn A."/>
            <person name="Contreras Garrido A."/>
        </authorList>
    </citation>
    <scope>NUCLEOTIDE SEQUENCE [LARGE SCALE GENOMIC DNA]</scope>
</reference>
<evidence type="ECO:0000256" key="4">
    <source>
        <dbReference type="ARBA" id="ARBA00022801"/>
    </source>
</evidence>
<dbReference type="Proteomes" id="UP000836841">
    <property type="component" value="Chromosome 2"/>
</dbReference>
<dbReference type="GO" id="GO:0046872">
    <property type="term" value="F:metal ion binding"/>
    <property type="evidence" value="ECO:0007669"/>
    <property type="project" value="UniProtKB-KW"/>
</dbReference>
<evidence type="ECO:0000256" key="9">
    <source>
        <dbReference type="ARBA" id="ARBA00061187"/>
    </source>
</evidence>
<sequence length="927" mass="103625">MVICLPGECTDSAACDATCKSKGYQGGVCVFISVDAKSGDCCCKTKNFESHDDSSISDATNTVNLYIHRLGSCRLVVACLVREGTKPPKKTKIDLIDRYLRMDPKSPEFIMDPPLHSLGFVFEELSATRVSGRLTVTEKCCQPFKVLHGGVSALIAEGVASLGAGIASGYKRVAGIHLSIHHIRPAALGDSVFAESFPVSVGKNIQVWEVRLWKTKKTEEQDKKVMVSTSRVTLYCGVPIPDHVKDAPEQVKKFVSKFFSNSDVDGLSFFFSHTLDWSVAAMPNFSVNVPQLSALYSIKTPKAKMNLCADQVFDGMLLCGDMSTKLRFASSSPPVLMAGLPDPRKSNQRRSLRMNKCRAAGADGGRVTVGDDVFSVTTSSKYEVDYLGQSTKGDLNLKLDPLQSFENGQATLEGPIEEVARTEAQAAENLIRELGIQGPFSAQHSPRGIFCSRTLNLRSISAIGYDMDYTLMHYNVMAWEGRAYDYCMENLKTMGFPVDGLSFDPELVIRGLMIDKEKGNLVKADRFGYVKRAMHGTKMLSNKAVSEIYGRELVDLRNQSRWEFLNTFFSVSEALAYAQMVDRLDDGCISADLGTLDYKGLYKAVAKALFRAHVEGQLKSEIMSKPELFVEPDPELPLALLDQKEAGKKLLLITNSDYHYTNKMMKHSFNKFLPNDMDWRDLFDMVIVSARKPEFFQMSHPLYEVVTGEGLMRPCFKAETGGLYSGGSAQMVESSLNVHGDEILYVGDHIYTDVSVSKVHLRWRTALICRELEEEYMALIGSRGHREELIELINQKEVVGDLFNQLRLALQRRSKGRPAQTLAATNLDDQELTETMQKLLIVMQRLDDKIGLMLETDGELFNKRWGFLSRAGLWDKSHLMRQIEKYADIYTSRVSNFLNYTPFMYFRSQEQSLAHDSPLPDAAAMEN</sequence>
<proteinExistence type="inferred from homology"/>
<dbReference type="CDD" id="cd07522">
    <property type="entry name" value="HAD_cN-II"/>
    <property type="match status" value="1"/>
</dbReference>
<organism evidence="12 13">
    <name type="scientific">Thlaspi arvense</name>
    <name type="common">Field penny-cress</name>
    <dbReference type="NCBI Taxonomy" id="13288"/>
    <lineage>
        <taxon>Eukaryota</taxon>
        <taxon>Viridiplantae</taxon>
        <taxon>Streptophyta</taxon>
        <taxon>Embryophyta</taxon>
        <taxon>Tracheophyta</taxon>
        <taxon>Spermatophyta</taxon>
        <taxon>Magnoliopsida</taxon>
        <taxon>eudicotyledons</taxon>
        <taxon>Gunneridae</taxon>
        <taxon>Pentapetalae</taxon>
        <taxon>rosids</taxon>
        <taxon>malvids</taxon>
        <taxon>Brassicales</taxon>
        <taxon>Brassicaceae</taxon>
        <taxon>Thlaspideae</taxon>
        <taxon>Thlaspi</taxon>
    </lineage>
</organism>